<protein>
    <submittedName>
        <fullName evidence="5">Low-specificity L-threonine aldolase</fullName>
        <ecNumber evidence="5">4.1.2.48</ecNumber>
    </submittedName>
</protein>
<dbReference type="Proteomes" id="UP001597301">
    <property type="component" value="Unassembled WGS sequence"/>
</dbReference>
<dbReference type="InterPro" id="IPR015422">
    <property type="entry name" value="PyrdxlP-dep_Trfase_small"/>
</dbReference>
<evidence type="ECO:0000256" key="3">
    <source>
        <dbReference type="ARBA" id="ARBA00022898"/>
    </source>
</evidence>
<organism evidence="5 6">
    <name type="scientific">Siminovitchia sediminis</name>
    <dbReference type="NCBI Taxonomy" id="1274353"/>
    <lineage>
        <taxon>Bacteria</taxon>
        <taxon>Bacillati</taxon>
        <taxon>Bacillota</taxon>
        <taxon>Bacilli</taxon>
        <taxon>Bacillales</taxon>
        <taxon>Bacillaceae</taxon>
        <taxon>Siminovitchia</taxon>
    </lineage>
</organism>
<dbReference type="GO" id="GO:0016829">
    <property type="term" value="F:lyase activity"/>
    <property type="evidence" value="ECO:0007669"/>
    <property type="project" value="UniProtKB-KW"/>
</dbReference>
<dbReference type="EC" id="4.1.2.48" evidence="5"/>
<comment type="caution">
    <text evidence="5">The sequence shown here is derived from an EMBL/GenBank/DDBJ whole genome shotgun (WGS) entry which is preliminary data.</text>
</comment>
<dbReference type="InterPro" id="IPR001597">
    <property type="entry name" value="ArAA_b-elim_lyase/Thr_aldolase"/>
</dbReference>
<evidence type="ECO:0000259" key="4">
    <source>
        <dbReference type="Pfam" id="PF01212"/>
    </source>
</evidence>
<gene>
    <name evidence="5" type="primary">ltaE</name>
    <name evidence="5" type="ORF">ACFSCZ_10545</name>
</gene>
<dbReference type="Gene3D" id="3.40.640.10">
    <property type="entry name" value="Type I PLP-dependent aspartate aminotransferase-like (Major domain)"/>
    <property type="match status" value="1"/>
</dbReference>
<feature type="domain" description="Aromatic amino acid beta-eliminating lyase/threonine aldolase" evidence="4">
    <location>
        <begin position="4"/>
        <end position="286"/>
    </location>
</feature>
<dbReference type="PANTHER" id="PTHR48097:SF9">
    <property type="entry name" value="L-THREONINE ALDOLASE"/>
    <property type="match status" value="1"/>
</dbReference>
<dbReference type="InterPro" id="IPR015424">
    <property type="entry name" value="PyrdxlP-dep_Trfase"/>
</dbReference>
<dbReference type="NCBIfam" id="NF007825">
    <property type="entry name" value="PRK10534.1"/>
    <property type="match status" value="1"/>
</dbReference>
<reference evidence="6" key="1">
    <citation type="journal article" date="2019" name="Int. J. Syst. Evol. Microbiol.">
        <title>The Global Catalogue of Microorganisms (GCM) 10K type strain sequencing project: providing services to taxonomists for standard genome sequencing and annotation.</title>
        <authorList>
            <consortium name="The Broad Institute Genomics Platform"/>
            <consortium name="The Broad Institute Genome Sequencing Center for Infectious Disease"/>
            <person name="Wu L."/>
            <person name="Ma J."/>
        </authorList>
    </citation>
    <scope>NUCLEOTIDE SEQUENCE [LARGE SCALE GENOMIC DNA]</scope>
    <source>
        <strain evidence="6">CGMCC 1.12295</strain>
    </source>
</reference>
<dbReference type="InterPro" id="IPR015421">
    <property type="entry name" value="PyrdxlP-dep_Trfase_major"/>
</dbReference>
<dbReference type="RefSeq" id="WP_380773896.1">
    <property type="nucleotide sequence ID" value="NZ_JBHUEO010000027.1"/>
</dbReference>
<keyword evidence="6" id="KW-1185">Reference proteome</keyword>
<keyword evidence="3" id="KW-0663">Pyridoxal phosphate</keyword>
<dbReference type="PIRSF" id="PIRSF017617">
    <property type="entry name" value="Thr_aldolase"/>
    <property type="match status" value="1"/>
</dbReference>
<keyword evidence="5" id="KW-0456">Lyase</keyword>
<dbReference type="NCBIfam" id="NF041359">
    <property type="entry name" value="GntG_guanitoxin"/>
    <property type="match status" value="1"/>
</dbReference>
<dbReference type="InterPro" id="IPR023603">
    <property type="entry name" value="Low_specificity_L-TA-like"/>
</dbReference>
<proteinExistence type="inferred from homology"/>
<comment type="similarity">
    <text evidence="2">Belongs to the threonine aldolase family.</text>
</comment>
<accession>A0ABW4KK59</accession>
<evidence type="ECO:0000256" key="2">
    <source>
        <dbReference type="ARBA" id="ARBA00006966"/>
    </source>
</evidence>
<comment type="cofactor">
    <cofactor evidence="1">
        <name>pyridoxal 5'-phosphate</name>
        <dbReference type="ChEBI" id="CHEBI:597326"/>
    </cofactor>
</comment>
<dbReference type="EMBL" id="JBHUEO010000027">
    <property type="protein sequence ID" value="MFD1707171.1"/>
    <property type="molecule type" value="Genomic_DNA"/>
</dbReference>
<name>A0ABW4KK59_9BACI</name>
<dbReference type="CDD" id="cd06502">
    <property type="entry name" value="TA_like"/>
    <property type="match status" value="1"/>
</dbReference>
<evidence type="ECO:0000313" key="5">
    <source>
        <dbReference type="EMBL" id="MFD1707171.1"/>
    </source>
</evidence>
<dbReference type="PANTHER" id="PTHR48097">
    <property type="entry name" value="L-THREONINE ALDOLASE-RELATED"/>
    <property type="match status" value="1"/>
</dbReference>
<sequence length="348" mass="37619">MPIDLRSDTVTQPTEKMRDAMRNAVVGDDVYGEDPTINRLEQLAAEMVGKEAALFVTSGTQGNQVAVLSHTARGDEVILGAKSHIFYYETGGLAAIAGVQPRTIQEVNGQMPVHEIVAAIREDDIHCPQTALICLENTHADSGGLILPLPYMKKVYEVSRNYQIPVHLDGARLFNAAVGLGVDVKEITKYVDSVQFCLSKGLSAPMGSILAGSKKFIDESRKWRKMLGGGLRQAGVVAAAGIVALEEMVDRLKEDHLHARSLAEGLAQIEGIAVNAEGVETNIIMFSVEELGMTSNEFIQQLNKHDVLANPEGPSRVRLVTNRSIKEGDIEKVVQAAKNISDKARVGA</sequence>
<evidence type="ECO:0000256" key="1">
    <source>
        <dbReference type="ARBA" id="ARBA00001933"/>
    </source>
</evidence>
<dbReference type="SUPFAM" id="SSF53383">
    <property type="entry name" value="PLP-dependent transferases"/>
    <property type="match status" value="1"/>
</dbReference>
<evidence type="ECO:0000313" key="6">
    <source>
        <dbReference type="Proteomes" id="UP001597301"/>
    </source>
</evidence>
<dbReference type="Pfam" id="PF01212">
    <property type="entry name" value="Beta_elim_lyase"/>
    <property type="match status" value="1"/>
</dbReference>
<dbReference type="Gene3D" id="3.90.1150.10">
    <property type="entry name" value="Aspartate Aminotransferase, domain 1"/>
    <property type="match status" value="1"/>
</dbReference>